<gene>
    <name evidence="2" type="primary">Dnah10</name>
    <name evidence="2" type="ORF">CHRMAC_R15691</name>
</gene>
<feature type="non-terminal residue" evidence="2">
    <location>
        <position position="1"/>
    </location>
</feature>
<name>A0A7K5NGC5_CHRMC</name>
<sequence>PFQLQEQKVVKVCLYMALDEIPKEFVSDFTVYFLRDAKERVAEPNDLSEANEVLPKVIKFGLLTDDTLLMLKNAISQKEQPVEYCNIQMRNEIQMTRQKFLSVTQQTTQQTEGNIKLEMPTINLDREVSALATVPEVVEALESYAMTWQKLISTALEEQLKKVPQGDGPLAEINLWRERNDTLSALTEQTKLPEVQKVLAILQEAESEHTGDLQIVLRDLR</sequence>
<accession>A0A7K5NGC5</accession>
<proteinExistence type="predicted"/>
<evidence type="ECO:0000259" key="1">
    <source>
        <dbReference type="Pfam" id="PF08385"/>
    </source>
</evidence>
<dbReference type="Pfam" id="PF08385">
    <property type="entry name" value="DHC_N1"/>
    <property type="match status" value="1"/>
</dbReference>
<evidence type="ECO:0000313" key="3">
    <source>
        <dbReference type="Proteomes" id="UP000524558"/>
    </source>
</evidence>
<dbReference type="Proteomes" id="UP000524558">
    <property type="component" value="Unassembled WGS sequence"/>
</dbReference>
<feature type="domain" description="Dynein heavy chain tail" evidence="1">
    <location>
        <begin position="138"/>
        <end position="215"/>
    </location>
</feature>
<organism evidence="2 3">
    <name type="scientific">Chroicocephalus maculipennis</name>
    <name type="common">Brown-hooded gull</name>
    <name type="synonym">Larus maculipennis</name>
    <dbReference type="NCBI Taxonomy" id="287016"/>
    <lineage>
        <taxon>Eukaryota</taxon>
        <taxon>Metazoa</taxon>
        <taxon>Chordata</taxon>
        <taxon>Craniata</taxon>
        <taxon>Vertebrata</taxon>
        <taxon>Euteleostomi</taxon>
        <taxon>Archelosauria</taxon>
        <taxon>Archosauria</taxon>
        <taxon>Dinosauria</taxon>
        <taxon>Saurischia</taxon>
        <taxon>Theropoda</taxon>
        <taxon>Coelurosauria</taxon>
        <taxon>Aves</taxon>
        <taxon>Neognathae</taxon>
        <taxon>Neoaves</taxon>
        <taxon>Charadriiformes</taxon>
        <taxon>Laridae</taxon>
        <taxon>Chroicocephalus</taxon>
    </lineage>
</organism>
<keyword evidence="3" id="KW-1185">Reference proteome</keyword>
<dbReference type="EMBL" id="VYZF01000578">
    <property type="protein sequence ID" value="NWT41303.1"/>
    <property type="molecule type" value="Genomic_DNA"/>
</dbReference>
<dbReference type="InterPro" id="IPR013594">
    <property type="entry name" value="Dynein_heavy_tail"/>
</dbReference>
<reference evidence="2 3" key="1">
    <citation type="submission" date="2019-09" db="EMBL/GenBank/DDBJ databases">
        <title>Bird 10,000 Genomes (B10K) Project - Family phase.</title>
        <authorList>
            <person name="Zhang G."/>
        </authorList>
    </citation>
    <scope>NUCLEOTIDE SEQUENCE [LARGE SCALE GENOMIC DNA]</scope>
    <source>
        <strain evidence="2">B10K-DU-021-33</strain>
        <tissue evidence="2">Mixed tissue sample</tissue>
    </source>
</reference>
<evidence type="ECO:0000313" key="2">
    <source>
        <dbReference type="EMBL" id="NWT41303.1"/>
    </source>
</evidence>
<protein>
    <submittedName>
        <fullName evidence="2">DYH10 protein</fullName>
    </submittedName>
</protein>
<comment type="caution">
    <text evidence="2">The sequence shown here is derived from an EMBL/GenBank/DDBJ whole genome shotgun (WGS) entry which is preliminary data.</text>
</comment>
<dbReference type="AlphaFoldDB" id="A0A7K5NGC5"/>
<feature type="non-terminal residue" evidence="2">
    <location>
        <position position="221"/>
    </location>
</feature>